<reference evidence="1 2" key="1">
    <citation type="submission" date="2018-12" db="EMBL/GenBank/DDBJ databases">
        <authorList>
            <consortium name="Pathogen Informatics"/>
        </authorList>
    </citation>
    <scope>NUCLEOTIDE SEQUENCE [LARGE SCALE GENOMIC DNA]</scope>
    <source>
        <strain evidence="1 2">NCTC10047</strain>
    </source>
</reference>
<dbReference type="EMBL" id="LR134156">
    <property type="protein sequence ID" value="VEA76164.1"/>
    <property type="molecule type" value="Genomic_DNA"/>
</dbReference>
<sequence>MQVKTGKDSLSISNNVIPAVARIADKNRISRWDITINVSGKE</sequence>
<dbReference type="Proteomes" id="UP000275676">
    <property type="component" value="Chromosome"/>
</dbReference>
<protein>
    <submittedName>
        <fullName evidence="1">Uncharacterized protein</fullName>
    </submittedName>
</protein>
<name>A0A447R1D8_SALER</name>
<gene>
    <name evidence="1" type="ORF">NCTC10047_02028</name>
</gene>
<accession>A0A447R1D8</accession>
<dbReference type="AlphaFoldDB" id="A0A447R1D8"/>
<evidence type="ECO:0000313" key="2">
    <source>
        <dbReference type="Proteomes" id="UP000275676"/>
    </source>
</evidence>
<proteinExistence type="predicted"/>
<organism evidence="1 2">
    <name type="scientific">Salmonella enterica subsp. arizonae</name>
    <dbReference type="NCBI Taxonomy" id="59203"/>
    <lineage>
        <taxon>Bacteria</taxon>
        <taxon>Pseudomonadati</taxon>
        <taxon>Pseudomonadota</taxon>
        <taxon>Gammaproteobacteria</taxon>
        <taxon>Enterobacterales</taxon>
        <taxon>Enterobacteriaceae</taxon>
        <taxon>Salmonella</taxon>
    </lineage>
</organism>
<evidence type="ECO:0000313" key="1">
    <source>
        <dbReference type="EMBL" id="VEA76164.1"/>
    </source>
</evidence>